<proteinExistence type="predicted"/>
<keyword evidence="2" id="KW-1185">Reference proteome</keyword>
<accession>A0A9W9IC63</accession>
<name>A0A9W9IC63_9EURO</name>
<comment type="caution">
    <text evidence="1">The sequence shown here is derived from an EMBL/GenBank/DDBJ whole genome shotgun (WGS) entry which is preliminary data.</text>
</comment>
<dbReference type="GeneID" id="81422042"/>
<protein>
    <submittedName>
        <fullName evidence="1">Uncharacterized protein</fullName>
    </submittedName>
</protein>
<organism evidence="1 2">
    <name type="scientific">Penicillium canariense</name>
    <dbReference type="NCBI Taxonomy" id="189055"/>
    <lineage>
        <taxon>Eukaryota</taxon>
        <taxon>Fungi</taxon>
        <taxon>Dikarya</taxon>
        <taxon>Ascomycota</taxon>
        <taxon>Pezizomycotina</taxon>
        <taxon>Eurotiomycetes</taxon>
        <taxon>Eurotiomycetidae</taxon>
        <taxon>Eurotiales</taxon>
        <taxon>Aspergillaceae</taxon>
        <taxon>Penicillium</taxon>
    </lineage>
</organism>
<reference evidence="1" key="2">
    <citation type="journal article" date="2023" name="IMA Fungus">
        <title>Comparative genomic study of the Penicillium genus elucidates a diverse pangenome and 15 lateral gene transfer events.</title>
        <authorList>
            <person name="Petersen C."/>
            <person name="Sorensen T."/>
            <person name="Nielsen M.R."/>
            <person name="Sondergaard T.E."/>
            <person name="Sorensen J.L."/>
            <person name="Fitzpatrick D.A."/>
            <person name="Frisvad J.C."/>
            <person name="Nielsen K.L."/>
        </authorList>
    </citation>
    <scope>NUCLEOTIDE SEQUENCE</scope>
    <source>
        <strain evidence="1">IBT 26290</strain>
    </source>
</reference>
<dbReference type="RefSeq" id="XP_056546472.1">
    <property type="nucleotide sequence ID" value="XM_056682866.1"/>
</dbReference>
<gene>
    <name evidence="1" type="ORF">N7482_000741</name>
</gene>
<dbReference type="AlphaFoldDB" id="A0A9W9IC63"/>
<dbReference type="Proteomes" id="UP001149163">
    <property type="component" value="Unassembled WGS sequence"/>
</dbReference>
<reference evidence="1" key="1">
    <citation type="submission" date="2022-11" db="EMBL/GenBank/DDBJ databases">
        <authorList>
            <person name="Petersen C."/>
        </authorList>
    </citation>
    <scope>NUCLEOTIDE SEQUENCE</scope>
    <source>
        <strain evidence="1">IBT 26290</strain>
    </source>
</reference>
<evidence type="ECO:0000313" key="2">
    <source>
        <dbReference type="Proteomes" id="UP001149163"/>
    </source>
</evidence>
<evidence type="ECO:0000313" key="1">
    <source>
        <dbReference type="EMBL" id="KAJ5174864.1"/>
    </source>
</evidence>
<sequence>MDARGVVETRPLAPAELAVAPGASVDVGRVCKVLPPALRGVVLLNPRPSGVELRGIGSLRGVGSLMPPGRALELALALELRAAGLEDGLIEDGLADEEIPTVVGLSLTPPLL</sequence>
<dbReference type="EMBL" id="JAPQKN010000001">
    <property type="protein sequence ID" value="KAJ5174864.1"/>
    <property type="molecule type" value="Genomic_DNA"/>
</dbReference>